<keyword evidence="1" id="KW-0472">Membrane</keyword>
<proteinExistence type="predicted"/>
<dbReference type="Proteomes" id="UP000320085">
    <property type="component" value="Unassembled WGS sequence"/>
</dbReference>
<keyword evidence="1" id="KW-0812">Transmembrane</keyword>
<accession>A0A543PKN8</accession>
<comment type="caution">
    <text evidence="2">The sequence shown here is derived from an EMBL/GenBank/DDBJ whole genome shotgun (WGS) entry which is preliminary data.</text>
</comment>
<evidence type="ECO:0000313" key="3">
    <source>
        <dbReference type="Proteomes" id="UP000320085"/>
    </source>
</evidence>
<gene>
    <name evidence="2" type="ORF">FHX52_3862</name>
</gene>
<feature type="transmembrane region" description="Helical" evidence="1">
    <location>
        <begin position="49"/>
        <end position="71"/>
    </location>
</feature>
<evidence type="ECO:0000256" key="1">
    <source>
        <dbReference type="SAM" id="Phobius"/>
    </source>
</evidence>
<feature type="transmembrane region" description="Helical" evidence="1">
    <location>
        <begin position="23"/>
        <end position="43"/>
    </location>
</feature>
<keyword evidence="1" id="KW-1133">Transmembrane helix</keyword>
<evidence type="ECO:0000313" key="2">
    <source>
        <dbReference type="EMBL" id="TQN44645.1"/>
    </source>
</evidence>
<name>A0A543PKN8_9MICO</name>
<feature type="transmembrane region" description="Helical" evidence="1">
    <location>
        <begin position="101"/>
        <end position="120"/>
    </location>
</feature>
<sequence>MATLPGYYQVHSRPMRLGRMSPVGFGASGIGMVAMGLAQVFPLSPVVDILSAAGVLAFLVGLGDVALASLVGPPPARDPAASADAVRQLGQTLTFGSDRQLLVALLLGTTGFSLVSYVFPPPGGMAWVRVLFVAMWLASTVAMAVLVVRSGSLGIRIDDLGVYGSPLPWSRCFVAWDQIVGAHVMATDSVMTKVVLELPEEPGRASRSRRITAGYLLAGSQQVCDAITADPRFRGARRVNVDADG</sequence>
<feature type="transmembrane region" description="Helical" evidence="1">
    <location>
        <begin position="126"/>
        <end position="148"/>
    </location>
</feature>
<reference evidence="2 3" key="1">
    <citation type="submission" date="2019-06" db="EMBL/GenBank/DDBJ databases">
        <title>Sequencing the genomes of 1000 actinobacteria strains.</title>
        <authorList>
            <person name="Klenk H.-P."/>
        </authorList>
    </citation>
    <scope>NUCLEOTIDE SEQUENCE [LARGE SCALE GENOMIC DNA]</scope>
    <source>
        <strain evidence="2 3">DSM 21776</strain>
    </source>
</reference>
<dbReference type="EMBL" id="VFQF01000003">
    <property type="protein sequence ID" value="TQN44645.1"/>
    <property type="molecule type" value="Genomic_DNA"/>
</dbReference>
<protein>
    <submittedName>
        <fullName evidence="2">Uncharacterized protein</fullName>
    </submittedName>
</protein>
<dbReference type="AlphaFoldDB" id="A0A543PKN8"/>
<organism evidence="2 3">
    <name type="scientific">Humibacillus xanthopallidus</name>
    <dbReference type="NCBI Taxonomy" id="412689"/>
    <lineage>
        <taxon>Bacteria</taxon>
        <taxon>Bacillati</taxon>
        <taxon>Actinomycetota</taxon>
        <taxon>Actinomycetes</taxon>
        <taxon>Micrococcales</taxon>
        <taxon>Intrasporangiaceae</taxon>
        <taxon>Humibacillus</taxon>
    </lineage>
</organism>